<evidence type="ECO:0000256" key="3">
    <source>
        <dbReference type="SAM" id="Phobius"/>
    </source>
</evidence>
<feature type="compositionally biased region" description="Low complexity" evidence="2">
    <location>
        <begin position="45"/>
        <end position="59"/>
    </location>
</feature>
<evidence type="ECO:0000313" key="6">
    <source>
        <dbReference type="EMBL" id="KAH6653928.1"/>
    </source>
</evidence>
<dbReference type="InterPro" id="IPR027417">
    <property type="entry name" value="P-loop_NTPase"/>
</dbReference>
<feature type="compositionally biased region" description="Polar residues" evidence="2">
    <location>
        <begin position="35"/>
        <end position="44"/>
    </location>
</feature>
<keyword evidence="3" id="KW-0812">Transmembrane</keyword>
<feature type="transmembrane region" description="Helical" evidence="3">
    <location>
        <begin position="6"/>
        <end position="25"/>
    </location>
</feature>
<feature type="domain" description="DUF7605" evidence="5">
    <location>
        <begin position="733"/>
        <end position="913"/>
    </location>
</feature>
<dbReference type="Pfam" id="PF24564">
    <property type="entry name" value="DUF7605"/>
    <property type="match status" value="1"/>
</dbReference>
<keyword evidence="1" id="KW-0175">Coiled coil</keyword>
<evidence type="ECO:0000313" key="7">
    <source>
        <dbReference type="Proteomes" id="UP000758603"/>
    </source>
</evidence>
<keyword evidence="7" id="KW-1185">Reference proteome</keyword>
<evidence type="ECO:0000259" key="4">
    <source>
        <dbReference type="Pfam" id="PF00350"/>
    </source>
</evidence>
<dbReference type="Proteomes" id="UP000758603">
    <property type="component" value="Unassembled WGS sequence"/>
</dbReference>
<dbReference type="Pfam" id="PF00350">
    <property type="entry name" value="Dynamin_N"/>
    <property type="match status" value="1"/>
</dbReference>
<reference evidence="6" key="1">
    <citation type="journal article" date="2021" name="Nat. Commun.">
        <title>Genetic determinants of endophytism in the Arabidopsis root mycobiome.</title>
        <authorList>
            <person name="Mesny F."/>
            <person name="Miyauchi S."/>
            <person name="Thiergart T."/>
            <person name="Pickel B."/>
            <person name="Atanasova L."/>
            <person name="Karlsson M."/>
            <person name="Huettel B."/>
            <person name="Barry K.W."/>
            <person name="Haridas S."/>
            <person name="Chen C."/>
            <person name="Bauer D."/>
            <person name="Andreopoulos W."/>
            <person name="Pangilinan J."/>
            <person name="LaButti K."/>
            <person name="Riley R."/>
            <person name="Lipzen A."/>
            <person name="Clum A."/>
            <person name="Drula E."/>
            <person name="Henrissat B."/>
            <person name="Kohler A."/>
            <person name="Grigoriev I.V."/>
            <person name="Martin F.M."/>
            <person name="Hacquard S."/>
        </authorList>
    </citation>
    <scope>NUCLEOTIDE SEQUENCE</scope>
    <source>
        <strain evidence="6">MPI-SDFR-AT-0073</strain>
    </source>
</reference>
<dbReference type="RefSeq" id="XP_045958198.1">
    <property type="nucleotide sequence ID" value="XM_046102673.1"/>
</dbReference>
<feature type="region of interest" description="Disordered" evidence="2">
    <location>
        <begin position="132"/>
        <end position="187"/>
    </location>
</feature>
<organism evidence="6 7">
    <name type="scientific">Truncatella angustata</name>
    <dbReference type="NCBI Taxonomy" id="152316"/>
    <lineage>
        <taxon>Eukaryota</taxon>
        <taxon>Fungi</taxon>
        <taxon>Dikarya</taxon>
        <taxon>Ascomycota</taxon>
        <taxon>Pezizomycotina</taxon>
        <taxon>Sordariomycetes</taxon>
        <taxon>Xylariomycetidae</taxon>
        <taxon>Amphisphaeriales</taxon>
        <taxon>Sporocadaceae</taxon>
        <taxon>Truncatella</taxon>
    </lineage>
</organism>
<dbReference type="EMBL" id="JAGPXC010000004">
    <property type="protein sequence ID" value="KAH6653928.1"/>
    <property type="molecule type" value="Genomic_DNA"/>
</dbReference>
<name>A0A9P8ZXB4_9PEZI</name>
<evidence type="ECO:0000256" key="2">
    <source>
        <dbReference type="SAM" id="MobiDB-lite"/>
    </source>
</evidence>
<comment type="caution">
    <text evidence="6">The sequence shown here is derived from an EMBL/GenBank/DDBJ whole genome shotgun (WGS) entry which is preliminary data.</text>
</comment>
<protein>
    <submittedName>
        <fullName evidence="6">Uncharacterized protein</fullName>
    </submittedName>
</protein>
<feature type="compositionally biased region" description="Basic and acidic residues" evidence="2">
    <location>
        <begin position="142"/>
        <end position="151"/>
    </location>
</feature>
<gene>
    <name evidence="6" type="ORF">BKA67DRAFT_563660</name>
</gene>
<dbReference type="OrthoDB" id="3598281at2759"/>
<accession>A0A9P8ZXB4</accession>
<dbReference type="InterPro" id="IPR045063">
    <property type="entry name" value="Dynamin_N"/>
</dbReference>
<dbReference type="SUPFAM" id="SSF52540">
    <property type="entry name" value="P-loop containing nucleoside triphosphate hydrolases"/>
    <property type="match status" value="2"/>
</dbReference>
<dbReference type="PANTHER" id="PTHR36681">
    <property type="entry name" value="NUCLEAR GTPASE, GERMINAL CENTER-ASSOCIATED, TANDEM DUPLICATE 3"/>
    <property type="match status" value="1"/>
</dbReference>
<keyword evidence="3" id="KW-0472">Membrane</keyword>
<evidence type="ECO:0000256" key="1">
    <source>
        <dbReference type="SAM" id="Coils"/>
    </source>
</evidence>
<dbReference type="GeneID" id="70131565"/>
<keyword evidence="3" id="KW-1133">Transmembrane helix</keyword>
<feature type="coiled-coil region" evidence="1">
    <location>
        <begin position="519"/>
        <end position="569"/>
    </location>
</feature>
<dbReference type="PANTHER" id="PTHR36681:SF3">
    <property type="entry name" value="NUCLEAR GTPASE, GERMINAL CENTER-ASSOCIATED, TANDEM DUPLICATE 3"/>
    <property type="match status" value="1"/>
</dbReference>
<dbReference type="AlphaFoldDB" id="A0A9P8ZXB4"/>
<evidence type="ECO:0000259" key="5">
    <source>
        <dbReference type="Pfam" id="PF24564"/>
    </source>
</evidence>
<sequence>MAHILAFYIVCPQSFLVATILEYILPSVFRIMTRKSGSQPGTRQSSSSASITTALTPSTESEKSYDFPHEESRTGHDSGSFAADRAGLHPSSTLTEGSQDAALADGIGKIHLSSAGGNFGVSELQSAIDDLASSTSTPRGSHRCETPDSSEHLSPPPRPTARRRSSPRTRQPPHVVEEEEPPQDRFHEPGLQKALSETKDRVIQLKAVLGSSELHVQPDSTVQRLYEKTSSLSDFSKPFERTVAFVGDSGVGKSSLLNSLLDFRALARTSNGGVACTCIATEYHYHDRDDFAIEVDIFSSDELDEMLQDMLQAFRHYEFYGDEMAGDEKVECEQRNRIAWYTFQSMFGNHLMNRSQMLTDDSEEAVLATLRSWAHENAAEIFEGRRVLASLAECSGCLVELTSDPATPTERAVWPFVKRLSVFLKAHVLSKGLIFADLPGLRDLNTARRNITERYILGCDEVFAIAAIGRAASDEGVKCVIDLAKRASLSNVGIVCTKSDDIKPNEALTDSKGKTAAHIRQLMDNVDSSEEQLKQVEEELRDYDEDDLSDEERDIARELSRDLARLSRETNNKKFELKRYIIQMRNRKVIFSLRQNYQHLVPDHGLKVFCVSNDDYWLTRNSPRDEAMPLLQLSGIISLRKHCISIVSEGQYQSAIKYIRHDVAALFSDIELWVRSGAPSLDAERKQEIREAVDVVERCLRNALVGRPSHLRSFVPSARVTFEEMIQKHQRDVAEWSRAARDAAVNWSEWHHGTYAAFCRNYGDHCTRAVGSRNWNEEATKTMVRDLTHPWQILMEKIHDGEQTFMASLEGTIQSMVHHLETNIQNSPELSDTLIDAMMSRQDLIRDELEKITEELASNLATLKTDVFSGIRTSFVGKAMELAYRGCNMESGTGSHSRRKAIVNRHISQEALFDGILRETTTHFRASVTRCETEVRRVLREQLGEFKATWDIVRNENAATEGEQDPGFRQRVESTLQVSQETMRGIESVPEIHEN</sequence>
<feature type="compositionally biased region" description="Basic and acidic residues" evidence="2">
    <location>
        <begin position="60"/>
        <end position="76"/>
    </location>
</feature>
<feature type="region of interest" description="Disordered" evidence="2">
    <location>
        <begin position="35"/>
        <end position="97"/>
    </location>
</feature>
<proteinExistence type="predicted"/>
<dbReference type="InterPro" id="IPR056024">
    <property type="entry name" value="DUF7605"/>
</dbReference>
<feature type="domain" description="Dynamin N-terminal" evidence="4">
    <location>
        <begin position="243"/>
        <end position="474"/>
    </location>
</feature>
<dbReference type="Gene3D" id="3.40.50.300">
    <property type="entry name" value="P-loop containing nucleotide triphosphate hydrolases"/>
    <property type="match status" value="2"/>
</dbReference>